<protein>
    <recommendedName>
        <fullName evidence="4">PKD domain-containing protein</fullName>
    </recommendedName>
</protein>
<dbReference type="GeneID" id="82525474"/>
<keyword evidence="1" id="KW-0732">Signal</keyword>
<organism evidence="2 3">
    <name type="scientific">Duncaniella muris</name>
    <dbReference type="NCBI Taxonomy" id="2094150"/>
    <lineage>
        <taxon>Bacteria</taxon>
        <taxon>Pseudomonadati</taxon>
        <taxon>Bacteroidota</taxon>
        <taxon>Bacteroidia</taxon>
        <taxon>Bacteroidales</taxon>
        <taxon>Muribaculaceae</taxon>
        <taxon>Duncaniella</taxon>
    </lineage>
</organism>
<dbReference type="AlphaFoldDB" id="A0A2V1ISG5"/>
<name>A0A2V1ISG5_9BACT</name>
<sequence length="525" mass="57993">MIKKSYLFPTFVAMLAVTATSCIDDSSSYGGNPLPGLSVTVPGDEEMPVYSFNYGEDCVITPDIRYDGTGELSYEWSIGTFNNRVKGPMEFVTNDKTLRYFFPQGGSYYAHLVVSDGEVGLVQDYEININRTFEQGYMILSNNAAGEGNLVFIKDLTREEIEAGQEQTIMENCLQRVNPNLSSSSLIGAQIIQWYAWGGSGPVQTSRLAVMTTEEGLYVDPNTFVISSTIRCNDIVPGFKGNQFFMSGITPVIVDNVSKKYISLNSQYMFGFEDSLYKGEEFDLIKNNTYQVGLNQVSDVYYVNLSPLVLSITAPYSPTKWSSSNTIDETDENGYPLFTNEELLAIFKGEGISGSTGTTSYPATLITRNKTTGQIYSTAFVGIGDYTDGLRFSSRNVVTADASTALPDQNSQIVCSNTYRRGFFSKGNQIFVMLRNESIYNFPPVSQAAVTYPSNEEITYMTISTQSGSESLIVATVDNNTGRGNLYFYNVSDIRTDNPNPAPMATYPDCADRISYITYKPSISN</sequence>
<evidence type="ECO:0008006" key="4">
    <source>
        <dbReference type="Google" id="ProtNLM"/>
    </source>
</evidence>
<dbReference type="EMBL" id="PUEC01000006">
    <property type="protein sequence ID" value="PWB03277.1"/>
    <property type="molecule type" value="Genomic_DNA"/>
</dbReference>
<proteinExistence type="predicted"/>
<dbReference type="Proteomes" id="UP000244905">
    <property type="component" value="Unassembled WGS sequence"/>
</dbReference>
<evidence type="ECO:0000313" key="3">
    <source>
        <dbReference type="Proteomes" id="UP000244905"/>
    </source>
</evidence>
<dbReference type="RefSeq" id="WP_107031636.1">
    <property type="nucleotide sequence ID" value="NZ_CAOVVU010000013.1"/>
</dbReference>
<feature type="chain" id="PRO_5015873815" description="PKD domain-containing protein" evidence="1">
    <location>
        <begin position="20"/>
        <end position="525"/>
    </location>
</feature>
<evidence type="ECO:0000256" key="1">
    <source>
        <dbReference type="SAM" id="SignalP"/>
    </source>
</evidence>
<evidence type="ECO:0000313" key="2">
    <source>
        <dbReference type="EMBL" id="PWB03277.1"/>
    </source>
</evidence>
<accession>A0A2V1ISG5</accession>
<keyword evidence="3" id="KW-1185">Reference proteome</keyword>
<feature type="signal peptide" evidence="1">
    <location>
        <begin position="1"/>
        <end position="19"/>
    </location>
</feature>
<reference evidence="3" key="1">
    <citation type="submission" date="2018-02" db="EMBL/GenBank/DDBJ databases">
        <authorList>
            <person name="Clavel T."/>
            <person name="Strowig T."/>
        </authorList>
    </citation>
    <scope>NUCLEOTIDE SEQUENCE [LARGE SCALE GENOMIC DNA]</scope>
    <source>
        <strain evidence="3">DSM 103720</strain>
    </source>
</reference>
<gene>
    <name evidence="2" type="ORF">C5O23_03790</name>
</gene>
<dbReference type="PROSITE" id="PS51257">
    <property type="entry name" value="PROKAR_LIPOPROTEIN"/>
    <property type="match status" value="1"/>
</dbReference>
<comment type="caution">
    <text evidence="2">The sequence shown here is derived from an EMBL/GenBank/DDBJ whole genome shotgun (WGS) entry which is preliminary data.</text>
</comment>